<dbReference type="NCBIfam" id="TIGR00131">
    <property type="entry name" value="gal_kin"/>
    <property type="match status" value="1"/>
</dbReference>
<dbReference type="InterPro" id="IPR013750">
    <property type="entry name" value="GHMP_kinase_C_dom"/>
</dbReference>
<name>A0A289GEN0_VIBAN</name>
<feature type="binding site" evidence="12">
    <location>
        <position position="226"/>
    </location>
    <ligand>
        <name>substrate</name>
    </ligand>
</feature>
<keyword evidence="5 12" id="KW-0547">Nucleotide-binding</keyword>
<dbReference type="NCBIfam" id="NF003472">
    <property type="entry name" value="PRK05101.1"/>
    <property type="match status" value="1"/>
</dbReference>
<organism evidence="17 18">
    <name type="scientific">Vibrio anguillarum</name>
    <name type="common">Listonella anguillarum</name>
    <dbReference type="NCBI Taxonomy" id="55601"/>
    <lineage>
        <taxon>Bacteria</taxon>
        <taxon>Pseudomonadati</taxon>
        <taxon>Pseudomonadota</taxon>
        <taxon>Gammaproteobacteria</taxon>
        <taxon>Vibrionales</taxon>
        <taxon>Vibrionaceae</taxon>
        <taxon>Vibrio</taxon>
    </lineage>
</organism>
<dbReference type="CDD" id="cd09019">
    <property type="entry name" value="galactose_mutarotase_like"/>
    <property type="match status" value="1"/>
</dbReference>
<dbReference type="GO" id="GO:0004034">
    <property type="term" value="F:aldose 1-epimerase activity"/>
    <property type="evidence" value="ECO:0007669"/>
    <property type="project" value="InterPro"/>
</dbReference>
<dbReference type="PRINTS" id="PR00473">
    <property type="entry name" value="GALCTOKINASE"/>
</dbReference>
<feature type="binding site" evidence="12">
    <location>
        <begin position="37"/>
        <end position="40"/>
    </location>
    <ligand>
        <name>substrate</name>
    </ligand>
</feature>
<dbReference type="SUPFAM" id="SSF55060">
    <property type="entry name" value="GHMP Kinase, C-terminal domain"/>
    <property type="match status" value="1"/>
</dbReference>
<keyword evidence="8 12" id="KW-0460">Magnesium</keyword>
<dbReference type="InterPro" id="IPR011013">
    <property type="entry name" value="Gal_mutarotase_sf_dom"/>
</dbReference>
<evidence type="ECO:0000256" key="6">
    <source>
        <dbReference type="ARBA" id="ARBA00022777"/>
    </source>
</evidence>
<dbReference type="GO" id="GO:0030246">
    <property type="term" value="F:carbohydrate binding"/>
    <property type="evidence" value="ECO:0007669"/>
    <property type="project" value="InterPro"/>
</dbReference>
<evidence type="ECO:0000256" key="3">
    <source>
        <dbReference type="ARBA" id="ARBA00022679"/>
    </source>
</evidence>
<dbReference type="UniPathway" id="UPA00214"/>
<feature type="active site" description="Proton acceptor" evidence="12">
    <location>
        <position position="177"/>
    </location>
</feature>
<dbReference type="InterPro" id="IPR014721">
    <property type="entry name" value="Ribsml_uS5_D2-typ_fold_subgr"/>
</dbReference>
<dbReference type="InterPro" id="IPR022963">
    <property type="entry name" value="Galactokinase_bac"/>
</dbReference>
<protein>
    <recommendedName>
        <fullName evidence="12 13">Galactokinase</fullName>
        <ecNumber evidence="12 13">2.7.1.6</ecNumber>
    </recommendedName>
    <alternativeName>
        <fullName evidence="12">Galactose kinase</fullName>
    </alternativeName>
</protein>
<dbReference type="PROSITE" id="PS00627">
    <property type="entry name" value="GHMP_KINASES_ATP"/>
    <property type="match status" value="1"/>
</dbReference>
<dbReference type="InterPro" id="IPR006203">
    <property type="entry name" value="GHMP_knse_ATP-bd_CS"/>
</dbReference>
<dbReference type="InterPro" id="IPR018052">
    <property type="entry name" value="Ald1_epimerase_CS"/>
</dbReference>
<keyword evidence="3 12" id="KW-0808">Transferase</keyword>
<evidence type="ECO:0000313" key="17">
    <source>
        <dbReference type="EMBL" id="AZS24360.1"/>
    </source>
</evidence>
<dbReference type="Pfam" id="PF01263">
    <property type="entry name" value="Aldose_epim"/>
    <property type="match status" value="1"/>
</dbReference>
<dbReference type="EC" id="2.7.1.6" evidence="12 13"/>
<dbReference type="SUPFAM" id="SSF54211">
    <property type="entry name" value="Ribosomal protein S5 domain 2-like"/>
    <property type="match status" value="1"/>
</dbReference>
<dbReference type="PANTHER" id="PTHR10457">
    <property type="entry name" value="MEVALONATE KINASE/GALACTOKINASE"/>
    <property type="match status" value="1"/>
</dbReference>
<dbReference type="Pfam" id="PF08544">
    <property type="entry name" value="GHMP_kinases_C"/>
    <property type="match status" value="1"/>
</dbReference>
<dbReference type="InterPro" id="IPR019741">
    <property type="entry name" value="Galactokinase_CS"/>
</dbReference>
<evidence type="ECO:0000259" key="16">
    <source>
        <dbReference type="Pfam" id="PF10509"/>
    </source>
</evidence>
<accession>A0A289GEN0</accession>
<feature type="binding site" evidence="12">
    <location>
        <begin position="127"/>
        <end position="133"/>
    </location>
    <ligand>
        <name>ATP</name>
        <dbReference type="ChEBI" id="CHEBI:30616"/>
    </ligand>
</feature>
<dbReference type="InterPro" id="IPR019539">
    <property type="entry name" value="GalKase_N"/>
</dbReference>
<keyword evidence="4 12" id="KW-0479">Metal-binding</keyword>
<dbReference type="NCBIfam" id="NF003705">
    <property type="entry name" value="PRK05322.1"/>
    <property type="match status" value="1"/>
</dbReference>
<evidence type="ECO:0000313" key="18">
    <source>
        <dbReference type="Proteomes" id="UP000256923"/>
    </source>
</evidence>
<dbReference type="EMBL" id="CP034672">
    <property type="protein sequence ID" value="AZS24360.1"/>
    <property type="molecule type" value="Genomic_DNA"/>
</dbReference>
<comment type="similarity">
    <text evidence="1 12">Belongs to the GHMP kinase family. GalK subfamily.</text>
</comment>
<feature type="binding site" evidence="12">
    <location>
        <position position="71"/>
    </location>
    <ligand>
        <name>ATP</name>
        <dbReference type="ChEBI" id="CHEBI:30616"/>
    </ligand>
</feature>
<gene>
    <name evidence="12" type="primary">galK</name>
    <name evidence="17" type="ORF">DYL72_04325</name>
</gene>
<feature type="binding site" evidence="12">
    <location>
        <position position="165"/>
    </location>
    <ligand>
        <name>Mg(2+)</name>
        <dbReference type="ChEBI" id="CHEBI:18420"/>
    </ligand>
</feature>
<evidence type="ECO:0000256" key="11">
    <source>
        <dbReference type="ARBA" id="ARBA00023277"/>
    </source>
</evidence>
<reference evidence="17 18" key="1">
    <citation type="submission" date="2018-12" db="EMBL/GenBank/DDBJ databases">
        <title>Characterization and Draft Genome of Vibrio anguillarum J360 Marine Pathogen Isolated from an Outbreak in Lumpfish (Cyclopterus lumpus).</title>
        <authorList>
            <person name="Vasquez J.I."/>
            <person name="Cao T."/>
            <person name="Chakraborty S."/>
            <person name="Gnanagobal H."/>
            <person name="Wescot J."/>
            <person name="Boyce D."/>
            <person name="Santander J."/>
        </authorList>
    </citation>
    <scope>NUCLEOTIDE SEQUENCE [LARGE SCALE GENOMIC DNA]</scope>
    <source>
        <strain evidence="17 18">J360</strain>
    </source>
</reference>
<dbReference type="SUPFAM" id="SSF74650">
    <property type="entry name" value="Galactose mutarotase-like"/>
    <property type="match status" value="1"/>
</dbReference>
<dbReference type="Proteomes" id="UP000256923">
    <property type="component" value="Chromosome 1"/>
</dbReference>
<dbReference type="HAMAP" id="MF_00246">
    <property type="entry name" value="Galactokinase"/>
    <property type="match status" value="1"/>
</dbReference>
<feature type="domain" description="GHMP kinase N-terminal" evidence="14">
    <location>
        <begin position="97"/>
        <end position="184"/>
    </location>
</feature>
<proteinExistence type="inferred from homology"/>
<feature type="domain" description="GHMP kinase C-terminal" evidence="15">
    <location>
        <begin position="282"/>
        <end position="364"/>
    </location>
</feature>
<dbReference type="GO" id="GO:0004335">
    <property type="term" value="F:galactokinase activity"/>
    <property type="evidence" value="ECO:0007669"/>
    <property type="project" value="UniProtKB-UniRule"/>
</dbReference>
<dbReference type="InterPro" id="IPR036554">
    <property type="entry name" value="GHMP_kinase_C_sf"/>
</dbReference>
<dbReference type="InterPro" id="IPR020568">
    <property type="entry name" value="Ribosomal_Su5_D2-typ_SF"/>
</dbReference>
<dbReference type="InterPro" id="IPR013458">
    <property type="entry name" value="Ald_epimerase_bac"/>
</dbReference>
<evidence type="ECO:0000259" key="15">
    <source>
        <dbReference type="Pfam" id="PF08544"/>
    </source>
</evidence>
<dbReference type="Gene3D" id="2.70.98.10">
    <property type="match status" value="1"/>
</dbReference>
<comment type="pathway">
    <text evidence="12">Carbohydrate metabolism; galactose metabolism.</text>
</comment>
<dbReference type="GO" id="GO:0005829">
    <property type="term" value="C:cytosol"/>
    <property type="evidence" value="ECO:0007669"/>
    <property type="project" value="TreeGrafter"/>
</dbReference>
<evidence type="ECO:0000256" key="1">
    <source>
        <dbReference type="ARBA" id="ARBA00006566"/>
    </source>
</evidence>
<comment type="subcellular location">
    <subcellularLocation>
        <location evidence="12">Cytoplasm</location>
    </subcellularLocation>
</comment>
<evidence type="ECO:0000256" key="10">
    <source>
        <dbReference type="ARBA" id="ARBA00023235"/>
    </source>
</evidence>
<dbReference type="AlphaFoldDB" id="A0A289GEN0"/>
<dbReference type="PANTHER" id="PTHR10457:SF7">
    <property type="entry name" value="GALACTOKINASE-RELATED"/>
    <property type="match status" value="1"/>
</dbReference>
<dbReference type="GO" id="GO:0000287">
    <property type="term" value="F:magnesium ion binding"/>
    <property type="evidence" value="ECO:0007669"/>
    <property type="project" value="UniProtKB-UniRule"/>
</dbReference>
<keyword evidence="10" id="KW-0413">Isomerase</keyword>
<dbReference type="GO" id="GO:0005524">
    <property type="term" value="F:ATP binding"/>
    <property type="evidence" value="ECO:0007669"/>
    <property type="project" value="UniProtKB-UniRule"/>
</dbReference>
<dbReference type="InterPro" id="IPR008183">
    <property type="entry name" value="Aldose_1/G6P_1-epimerase"/>
</dbReference>
<dbReference type="InterPro" id="IPR014718">
    <property type="entry name" value="GH-type_carb-bd"/>
</dbReference>
<sequence>MQMFDLIQNVKASFEQVLGYAPSHIIQAPGRVNLIGEHTDYNDGFVLPCAINYQTVVAAAKREDNLVRIVSVDYGNALDEFDLTQEITFQQDKMWANYIRGVVKCLLARGYSFTGADITVSGNVPQGAGLSSSAALEVVIGQTFKELYQLDISQAEIALNGQQAENEFVGCNCGIMDQMISAQGRENHALLLDCRSLETQAVSMPEEMAVVIVNSNKKRGLVDSEYNTRRQQCEEAARIFGVKALRDVSIEQFNQKVSVLDELVAKRARHIITENDRTVEAAQALRAHDMKRMGELMAQSHASMRDDFEITVKEIDTLVDIIKEVIGDQGGVRMTGGGFGGCIVALVPPTLVDAVKAAVDEKYEVATGLKASIYVCQAKKGAGLVEACCTSSLVHTMTQQVAYDGRPAQLVSLTNRIGSRVVLMDIGATWLSCELALKDGERREVLLGVSTMSDFQQQQSYMGVTVGRYANRIAKGQFELNDQRYQVTTNQAGNSLHGGLEGLDQRRWTTAHKSAQQVTFSIHSSDGDQGFPGNVDIAVSYELNDQNQLILRYLATTDKPTPLNLTNHAYFNLLGAESDHTILDHSLFIKADQFLPTDPHGIPLSGPKSVIDTGFDFRVAKSIGRDLLKDEQQQASKGYDHSYLLPDKTDLTVCAAQLKSPDAKVTMSVFTTKPAIQLYSGNWLSGTPNRRGGVYQGYAGVALETQYLPDAPNHAEWQQPSCITLPEQEYTHTTIYQFDV</sequence>
<evidence type="ECO:0000256" key="9">
    <source>
        <dbReference type="ARBA" id="ARBA00023144"/>
    </source>
</evidence>
<dbReference type="Gene3D" id="3.30.230.10">
    <property type="match status" value="1"/>
</dbReference>
<dbReference type="FunFam" id="3.30.230.10:FF:000017">
    <property type="entry name" value="Galactokinase"/>
    <property type="match status" value="1"/>
</dbReference>
<dbReference type="InterPro" id="IPR006204">
    <property type="entry name" value="GHMP_kinase_N_dom"/>
</dbReference>
<dbReference type="InterPro" id="IPR047215">
    <property type="entry name" value="Galactose_mutarotase-like"/>
</dbReference>
<feature type="site" description="Transition state stabilizer" evidence="12">
    <location>
        <position position="31"/>
    </location>
</feature>
<evidence type="ECO:0000256" key="13">
    <source>
        <dbReference type="NCBIfam" id="TIGR00131"/>
    </source>
</evidence>
<comment type="catalytic activity">
    <reaction evidence="12">
        <text>alpha-D-galactose + ATP = alpha-D-galactose 1-phosphate + ADP + H(+)</text>
        <dbReference type="Rhea" id="RHEA:13553"/>
        <dbReference type="ChEBI" id="CHEBI:15378"/>
        <dbReference type="ChEBI" id="CHEBI:28061"/>
        <dbReference type="ChEBI" id="CHEBI:30616"/>
        <dbReference type="ChEBI" id="CHEBI:58336"/>
        <dbReference type="ChEBI" id="CHEBI:456216"/>
        <dbReference type="EC" id="2.7.1.6"/>
    </reaction>
</comment>
<dbReference type="InterPro" id="IPR000705">
    <property type="entry name" value="Galactokinase"/>
</dbReference>
<comment type="function">
    <text evidence="12">Catalyzes the transfer of the gamma-phosphate of ATP to D-galactose to form alpha-D-galactose-1-phosphate (Gal-1-P).</text>
</comment>
<evidence type="ECO:0000259" key="14">
    <source>
        <dbReference type="Pfam" id="PF00288"/>
    </source>
</evidence>
<dbReference type="Gene3D" id="3.30.70.890">
    <property type="entry name" value="GHMP kinase, C-terminal domain"/>
    <property type="match status" value="1"/>
</dbReference>
<dbReference type="PROSITE" id="PS00106">
    <property type="entry name" value="GALACTOKINASE"/>
    <property type="match status" value="1"/>
</dbReference>
<evidence type="ECO:0000256" key="5">
    <source>
        <dbReference type="ARBA" id="ARBA00022741"/>
    </source>
</evidence>
<evidence type="ECO:0000256" key="4">
    <source>
        <dbReference type="ARBA" id="ARBA00022723"/>
    </source>
</evidence>
<feature type="binding site" evidence="12">
    <location>
        <position position="133"/>
    </location>
    <ligand>
        <name>Mg(2+)</name>
        <dbReference type="ChEBI" id="CHEBI:18420"/>
    </ligand>
</feature>
<dbReference type="PROSITE" id="PS00545">
    <property type="entry name" value="ALDOSE_1_EPIMERASE"/>
    <property type="match status" value="1"/>
</dbReference>
<dbReference type="GO" id="GO:0006012">
    <property type="term" value="P:galactose metabolic process"/>
    <property type="evidence" value="ECO:0007669"/>
    <property type="project" value="UniProtKB-UniRule"/>
</dbReference>
<keyword evidence="9 12" id="KW-0299">Galactose metabolism</keyword>
<evidence type="ECO:0000256" key="7">
    <source>
        <dbReference type="ARBA" id="ARBA00022840"/>
    </source>
</evidence>
<keyword evidence="6 12" id="KW-0418">Kinase</keyword>
<keyword evidence="11 12" id="KW-0119">Carbohydrate metabolism</keyword>
<dbReference type="NCBIfam" id="NF008277">
    <property type="entry name" value="PRK11055.1"/>
    <property type="match status" value="1"/>
</dbReference>
<keyword evidence="7 12" id="KW-0067">ATP-binding</keyword>
<evidence type="ECO:0000256" key="2">
    <source>
        <dbReference type="ARBA" id="ARBA00022490"/>
    </source>
</evidence>
<feature type="domain" description="Galactokinase N-terminal" evidence="16">
    <location>
        <begin position="13"/>
        <end position="61"/>
    </location>
</feature>
<dbReference type="NCBIfam" id="TIGR02636">
    <property type="entry name" value="galM_Leloir"/>
    <property type="match status" value="1"/>
</dbReference>
<keyword evidence="2 12" id="KW-0963">Cytoplasm</keyword>
<evidence type="ECO:0000256" key="8">
    <source>
        <dbReference type="ARBA" id="ARBA00022842"/>
    </source>
</evidence>
<dbReference type="Pfam" id="PF00288">
    <property type="entry name" value="GHMP_kinases_N"/>
    <property type="match status" value="1"/>
</dbReference>
<evidence type="ECO:0000256" key="12">
    <source>
        <dbReference type="HAMAP-Rule" id="MF_00246"/>
    </source>
</evidence>
<dbReference type="PRINTS" id="PR00959">
    <property type="entry name" value="MEVGALKINASE"/>
</dbReference>
<dbReference type="Pfam" id="PF10509">
    <property type="entry name" value="GalKase_gal_bdg"/>
    <property type="match status" value="1"/>
</dbReference>
<dbReference type="FunFam" id="3.30.70.890:FF:000001">
    <property type="entry name" value="Galactokinase"/>
    <property type="match status" value="1"/>
</dbReference>